<dbReference type="PANTHER" id="PTHR10773:SF19">
    <property type="match status" value="1"/>
</dbReference>
<accession>A0A8S1B1B6</accession>
<evidence type="ECO:0000313" key="2">
    <source>
        <dbReference type="EMBL" id="CAB3252688.1"/>
    </source>
</evidence>
<feature type="compositionally biased region" description="Acidic residues" evidence="1">
    <location>
        <begin position="112"/>
        <end position="122"/>
    </location>
</feature>
<evidence type="ECO:0000313" key="3">
    <source>
        <dbReference type="Proteomes" id="UP000494256"/>
    </source>
</evidence>
<protein>
    <submittedName>
        <fullName evidence="2">Uncharacterized protein</fullName>
    </submittedName>
</protein>
<dbReference type="PANTHER" id="PTHR10773">
    <property type="entry name" value="DNA-DIRECTED RNA POLYMERASES I, II, AND III SUBUNIT RPABC2"/>
    <property type="match status" value="1"/>
</dbReference>
<organism evidence="2 3">
    <name type="scientific">Arctia plantaginis</name>
    <name type="common">Wood tiger moth</name>
    <name type="synonym">Phalaena plantaginis</name>
    <dbReference type="NCBI Taxonomy" id="874455"/>
    <lineage>
        <taxon>Eukaryota</taxon>
        <taxon>Metazoa</taxon>
        <taxon>Ecdysozoa</taxon>
        <taxon>Arthropoda</taxon>
        <taxon>Hexapoda</taxon>
        <taxon>Insecta</taxon>
        <taxon>Pterygota</taxon>
        <taxon>Neoptera</taxon>
        <taxon>Endopterygota</taxon>
        <taxon>Lepidoptera</taxon>
        <taxon>Glossata</taxon>
        <taxon>Ditrysia</taxon>
        <taxon>Noctuoidea</taxon>
        <taxon>Erebidae</taxon>
        <taxon>Arctiinae</taxon>
        <taxon>Arctia</taxon>
    </lineage>
</organism>
<proteinExistence type="predicted"/>
<dbReference type="OrthoDB" id="3437960at2759"/>
<name>A0A8S1B1B6_ARCPL</name>
<dbReference type="Proteomes" id="UP000494256">
    <property type="component" value="Unassembled WGS sequence"/>
</dbReference>
<comment type="caution">
    <text evidence="2">The sequence shown here is derived from an EMBL/GenBank/DDBJ whole genome shotgun (WGS) entry which is preliminary data.</text>
</comment>
<dbReference type="AlphaFoldDB" id="A0A8S1B1B6"/>
<gene>
    <name evidence="2" type="ORF">APLA_LOCUS14098</name>
</gene>
<reference evidence="2 3" key="1">
    <citation type="submission" date="2020-04" db="EMBL/GenBank/DDBJ databases">
        <authorList>
            <person name="Wallbank WR R."/>
            <person name="Pardo Diaz C."/>
            <person name="Kozak K."/>
            <person name="Martin S."/>
            <person name="Jiggins C."/>
            <person name="Moest M."/>
            <person name="Warren A I."/>
            <person name="Byers J.R.P. K."/>
            <person name="Montejo-Kovacevich G."/>
            <person name="Yen C E."/>
        </authorList>
    </citation>
    <scope>NUCLEOTIDE SEQUENCE [LARGE SCALE GENOMIC DNA]</scope>
</reference>
<sequence>MKRRKDIIMDNALRNVKNYKANESKDSSIKNDMVENLSLNSSSFIENSPQCTQTDNINIFTLTHSIETESILFVITSHINVDGASTSQLATRSGRAISKSNYFASPINGPESDPDLSDDDPIFQDPKDICRHRSLSSSSTDSKPETLENDTQQPQPRKSRKRQRNPASWKQNITKGLRNKGKPYKSLSKSKKEVPARCMKNACAPCRLKCPDQINESQRTAIFNHIGTLQA</sequence>
<evidence type="ECO:0000256" key="1">
    <source>
        <dbReference type="SAM" id="MobiDB-lite"/>
    </source>
</evidence>
<feature type="compositionally biased region" description="Polar residues" evidence="1">
    <location>
        <begin position="165"/>
        <end position="174"/>
    </location>
</feature>
<feature type="region of interest" description="Disordered" evidence="1">
    <location>
        <begin position="101"/>
        <end position="192"/>
    </location>
</feature>
<dbReference type="EMBL" id="CADEBD010000376">
    <property type="protein sequence ID" value="CAB3252688.1"/>
    <property type="molecule type" value="Genomic_DNA"/>
</dbReference>